<dbReference type="GO" id="GO:0004560">
    <property type="term" value="F:alpha-L-fucosidase activity"/>
    <property type="evidence" value="ECO:0007669"/>
    <property type="project" value="TreeGrafter"/>
</dbReference>
<accession>A0A9W9FPS0</accession>
<reference evidence="3" key="2">
    <citation type="journal article" date="2023" name="IMA Fungus">
        <title>Comparative genomic study of the Penicillium genus elucidates a diverse pangenome and 15 lateral gene transfer events.</title>
        <authorList>
            <person name="Petersen C."/>
            <person name="Sorensen T."/>
            <person name="Nielsen M.R."/>
            <person name="Sondergaard T.E."/>
            <person name="Sorensen J.L."/>
            <person name="Fitzpatrick D.A."/>
            <person name="Frisvad J.C."/>
            <person name="Nielsen K.L."/>
        </authorList>
    </citation>
    <scope>NUCLEOTIDE SEQUENCE</scope>
    <source>
        <strain evidence="3">IBT 30761</strain>
    </source>
</reference>
<dbReference type="PANTHER" id="PTHR31084:SF18">
    <property type="entry name" value="GLYCOSYL HYDROLASE FAMILY 95 N-TERMINAL DOMAIN-CONTAINING PROTEIN"/>
    <property type="match status" value="1"/>
</dbReference>
<dbReference type="Gene3D" id="2.70.98.50">
    <property type="entry name" value="putative glycoside hydrolase family protein from bacillus halodurans"/>
    <property type="match status" value="1"/>
</dbReference>
<dbReference type="InterPro" id="IPR027414">
    <property type="entry name" value="GH95_N_dom"/>
</dbReference>
<reference evidence="3" key="1">
    <citation type="submission" date="2022-11" db="EMBL/GenBank/DDBJ databases">
        <authorList>
            <person name="Petersen C."/>
        </authorList>
    </citation>
    <scope>NUCLEOTIDE SEQUENCE</scope>
    <source>
        <strain evidence="3">IBT 30761</strain>
    </source>
</reference>
<dbReference type="InterPro" id="IPR054363">
    <property type="entry name" value="GH95_cat"/>
</dbReference>
<feature type="domain" description="Glycosyl hydrolase family 95 N-terminal" evidence="1">
    <location>
        <begin position="4"/>
        <end position="242"/>
    </location>
</feature>
<evidence type="ECO:0000313" key="4">
    <source>
        <dbReference type="Proteomes" id="UP001149074"/>
    </source>
</evidence>
<feature type="domain" description="Glycosyl hydrolase family 95 catalytic" evidence="2">
    <location>
        <begin position="263"/>
        <end position="325"/>
    </location>
</feature>
<dbReference type="PANTHER" id="PTHR31084">
    <property type="entry name" value="ALPHA-L-FUCOSIDASE 2"/>
    <property type="match status" value="1"/>
</dbReference>
<evidence type="ECO:0000259" key="2">
    <source>
        <dbReference type="Pfam" id="PF22124"/>
    </source>
</evidence>
<name>A0A9W9FPS0_9EURO</name>
<dbReference type="Pfam" id="PF22124">
    <property type="entry name" value="Glyco_hydro_95_cat"/>
    <property type="match status" value="1"/>
</dbReference>
<dbReference type="AlphaFoldDB" id="A0A9W9FPS0"/>
<protein>
    <submittedName>
        <fullName evidence="3">Alpha-L-fucosidase</fullName>
    </submittedName>
</protein>
<keyword evidence="4" id="KW-1185">Reference proteome</keyword>
<dbReference type="OrthoDB" id="2848340at2759"/>
<organism evidence="3 4">
    <name type="scientific">Penicillium argentinense</name>
    <dbReference type="NCBI Taxonomy" id="1131581"/>
    <lineage>
        <taxon>Eukaryota</taxon>
        <taxon>Fungi</taxon>
        <taxon>Dikarya</taxon>
        <taxon>Ascomycota</taxon>
        <taxon>Pezizomycotina</taxon>
        <taxon>Eurotiomycetes</taxon>
        <taxon>Eurotiomycetidae</taxon>
        <taxon>Eurotiales</taxon>
        <taxon>Aspergillaceae</taxon>
        <taxon>Penicillium</taxon>
    </lineage>
</organism>
<dbReference type="RefSeq" id="XP_056477507.1">
    <property type="nucleotide sequence ID" value="XM_056617150.1"/>
</dbReference>
<evidence type="ECO:0000313" key="3">
    <source>
        <dbReference type="EMBL" id="KAJ5104127.1"/>
    </source>
</evidence>
<comment type="caution">
    <text evidence="3">The sequence shown here is derived from an EMBL/GenBank/DDBJ whole genome shotgun (WGS) entry which is preliminary data.</text>
</comment>
<dbReference type="Pfam" id="PF14498">
    <property type="entry name" value="Glyco_hyd_65N_2"/>
    <property type="match status" value="1"/>
</dbReference>
<dbReference type="GeneID" id="81356129"/>
<evidence type="ECO:0000259" key="1">
    <source>
        <dbReference type="Pfam" id="PF14498"/>
    </source>
</evidence>
<dbReference type="EMBL" id="JAPQKI010000004">
    <property type="protein sequence ID" value="KAJ5104127.1"/>
    <property type="molecule type" value="Genomic_DNA"/>
</dbReference>
<sequence length="355" mass="40087">MTELWYEQPAENWNEALPVGNGRLGAMVYGRTDTEMLQLNEDSVWYGGPQDRTPQDALHYLPRLREAIRAGSHAEAEKLATLAFFANPIAQRHYEPLGTLFLDFGHDPAQVTNYKRSLDLTSATTFTSYDYKGAHYEREVIASYPDGILAIRVLSSAKVQTIVRLTRMSELEFETIEYLDDVSATENSIRMHITPGGLHSNRACCAVQVRCNDEGTVTKIGNNLVVNSSSAVLLIAAETAFRFEDIDEQVSRDLECALNYSPDELWMRHAMDYHALYERMEVRLTPDRCEIPTDKRIESCRDPGLIALYHNYGRYLLISCTRDGYKALLQISRGSGTLRSMAHGAANSRSTLIFR</sequence>
<proteinExistence type="predicted"/>
<dbReference type="Proteomes" id="UP001149074">
    <property type="component" value="Unassembled WGS sequence"/>
</dbReference>
<gene>
    <name evidence="3" type="ORF">N7532_004656</name>
</gene>